<proteinExistence type="predicted"/>
<evidence type="ECO:0000256" key="7">
    <source>
        <dbReference type="ARBA" id="ARBA00023125"/>
    </source>
</evidence>
<name>A0ABY7EJL0_MYAAR</name>
<dbReference type="Gene3D" id="1.10.8.10">
    <property type="entry name" value="DNA helicase RuvA subunit, C-terminal domain"/>
    <property type="match status" value="1"/>
</dbReference>
<feature type="domain" description="Helicase C-terminal" evidence="13">
    <location>
        <begin position="825"/>
        <end position="985"/>
    </location>
</feature>
<dbReference type="Proteomes" id="UP001164746">
    <property type="component" value="Chromosome 6"/>
</dbReference>
<feature type="domain" description="CUE" evidence="11">
    <location>
        <begin position="139"/>
        <end position="183"/>
    </location>
</feature>
<dbReference type="Gene3D" id="3.40.50.300">
    <property type="entry name" value="P-loop containing nucleotide triphosphate hydrolases"/>
    <property type="match status" value="1"/>
</dbReference>
<feature type="compositionally biased region" description="Acidic residues" evidence="10">
    <location>
        <begin position="326"/>
        <end position="350"/>
    </location>
</feature>
<feature type="region of interest" description="Disordered" evidence="10">
    <location>
        <begin position="185"/>
        <end position="235"/>
    </location>
</feature>
<evidence type="ECO:0000256" key="3">
    <source>
        <dbReference type="ARBA" id="ARBA00022454"/>
    </source>
</evidence>
<keyword evidence="4" id="KW-0227">DNA damage</keyword>
<feature type="region of interest" description="Disordered" evidence="10">
    <location>
        <begin position="317"/>
        <end position="352"/>
    </location>
</feature>
<accession>A0ABY7EJL0</accession>
<keyword evidence="5" id="KW-0378">Hydrolase</keyword>
<dbReference type="InterPro" id="IPR014001">
    <property type="entry name" value="Helicase_ATP-bd"/>
</dbReference>
<dbReference type="SMART" id="SM00487">
    <property type="entry name" value="DEXDc"/>
    <property type="match status" value="1"/>
</dbReference>
<evidence type="ECO:0000256" key="5">
    <source>
        <dbReference type="ARBA" id="ARBA00022801"/>
    </source>
</evidence>
<protein>
    <recommendedName>
        <fullName evidence="2">DNA helicase</fullName>
        <ecNumber evidence="2">3.6.4.12</ecNumber>
    </recommendedName>
</protein>
<evidence type="ECO:0000256" key="2">
    <source>
        <dbReference type="ARBA" id="ARBA00012551"/>
    </source>
</evidence>
<evidence type="ECO:0000313" key="14">
    <source>
        <dbReference type="EMBL" id="WAR07391.1"/>
    </source>
</evidence>
<dbReference type="Pfam" id="PF00271">
    <property type="entry name" value="Helicase_C"/>
    <property type="match status" value="1"/>
</dbReference>
<evidence type="ECO:0000256" key="1">
    <source>
        <dbReference type="ARBA" id="ARBA00004286"/>
    </source>
</evidence>
<keyword evidence="7" id="KW-0238">DNA-binding</keyword>
<comment type="subcellular location">
    <subcellularLocation>
        <location evidence="1">Chromosome</location>
    </subcellularLocation>
</comment>
<dbReference type="CDD" id="cd18793">
    <property type="entry name" value="SF2_C_SNF"/>
    <property type="match status" value="1"/>
</dbReference>
<evidence type="ECO:0000256" key="4">
    <source>
        <dbReference type="ARBA" id="ARBA00022763"/>
    </source>
</evidence>
<feature type="compositionally biased region" description="Polar residues" evidence="10">
    <location>
        <begin position="73"/>
        <end position="82"/>
    </location>
</feature>
<dbReference type="EC" id="3.6.4.12" evidence="2"/>
<dbReference type="CDD" id="cd14279">
    <property type="entry name" value="CUE"/>
    <property type="match status" value="1"/>
</dbReference>
<gene>
    <name evidence="14" type="ORF">MAR_017349</name>
</gene>
<keyword evidence="8" id="KW-0234">DNA repair</keyword>
<dbReference type="PROSITE" id="PS51192">
    <property type="entry name" value="HELICASE_ATP_BIND_1"/>
    <property type="match status" value="1"/>
</dbReference>
<dbReference type="InterPro" id="IPR001650">
    <property type="entry name" value="Helicase_C-like"/>
</dbReference>
<dbReference type="SMART" id="SM00490">
    <property type="entry name" value="HELICc"/>
    <property type="match status" value="1"/>
</dbReference>
<dbReference type="Pfam" id="PF00176">
    <property type="entry name" value="SNF2-rel_dom"/>
    <property type="match status" value="1"/>
</dbReference>
<dbReference type="InterPro" id="IPR000330">
    <property type="entry name" value="SNF2_N"/>
</dbReference>
<dbReference type="InterPro" id="IPR038718">
    <property type="entry name" value="SNF2-like_sf"/>
</dbReference>
<evidence type="ECO:0000313" key="15">
    <source>
        <dbReference type="Proteomes" id="UP001164746"/>
    </source>
</evidence>
<dbReference type="Pfam" id="PF02845">
    <property type="entry name" value="CUE"/>
    <property type="match status" value="1"/>
</dbReference>
<reference evidence="14" key="1">
    <citation type="submission" date="2022-11" db="EMBL/GenBank/DDBJ databases">
        <title>Centuries of genome instability and evolution in soft-shell clam transmissible cancer (bioRxiv).</title>
        <authorList>
            <person name="Hart S.F.M."/>
            <person name="Yonemitsu M.A."/>
            <person name="Giersch R.M."/>
            <person name="Beal B.F."/>
            <person name="Arriagada G."/>
            <person name="Davis B.W."/>
            <person name="Ostrander E.A."/>
            <person name="Goff S.P."/>
            <person name="Metzger M.J."/>
        </authorList>
    </citation>
    <scope>NUCLEOTIDE SEQUENCE</scope>
    <source>
        <strain evidence="14">MELC-2E11</strain>
        <tissue evidence="14">Siphon/mantle</tissue>
    </source>
</reference>
<dbReference type="InterPro" id="IPR009060">
    <property type="entry name" value="UBA-like_sf"/>
</dbReference>
<keyword evidence="6" id="KW-0156">Chromatin regulator</keyword>
<keyword evidence="15" id="KW-1185">Reference proteome</keyword>
<keyword evidence="3" id="KW-0158">Chromosome</keyword>
<evidence type="ECO:0000256" key="6">
    <source>
        <dbReference type="ARBA" id="ARBA00022853"/>
    </source>
</evidence>
<feature type="compositionally biased region" description="Polar residues" evidence="10">
    <location>
        <begin position="107"/>
        <end position="121"/>
    </location>
</feature>
<dbReference type="InterPro" id="IPR049730">
    <property type="entry name" value="SNF2/RAD54-like_C"/>
</dbReference>
<feature type="compositionally biased region" description="Low complexity" evidence="10">
    <location>
        <begin position="24"/>
        <end position="49"/>
    </location>
</feature>
<feature type="region of interest" description="Disordered" evidence="10">
    <location>
        <begin position="18"/>
        <end position="135"/>
    </location>
</feature>
<dbReference type="InterPro" id="IPR003892">
    <property type="entry name" value="CUE"/>
</dbReference>
<dbReference type="PANTHER" id="PTHR10799">
    <property type="entry name" value="SNF2/RAD54 HELICASE FAMILY"/>
    <property type="match status" value="1"/>
</dbReference>
<dbReference type="SUPFAM" id="SSF52540">
    <property type="entry name" value="P-loop containing nucleoside triphosphate hydrolases"/>
    <property type="match status" value="2"/>
</dbReference>
<feature type="domain" description="Helicase ATP-binding" evidence="12">
    <location>
        <begin position="467"/>
        <end position="636"/>
    </location>
</feature>
<evidence type="ECO:0000259" key="11">
    <source>
        <dbReference type="PROSITE" id="PS51140"/>
    </source>
</evidence>
<evidence type="ECO:0000259" key="12">
    <source>
        <dbReference type="PROSITE" id="PS51192"/>
    </source>
</evidence>
<evidence type="ECO:0000256" key="8">
    <source>
        <dbReference type="ARBA" id="ARBA00023204"/>
    </source>
</evidence>
<dbReference type="SUPFAM" id="SSF46934">
    <property type="entry name" value="UBA-like"/>
    <property type="match status" value="1"/>
</dbReference>
<sequence length="1002" mass="113229">MSQPTKRLTSLLQYRFVKKEKSASGSDSSQEISLSSQETASPSQISTQPPSTPDKTPLSINTTPDSKGRLISPVSSPDSPIFTTRPRLMDRHNGTPEKPASPWLSKENGTITNGASTSNRRQLARFPSDSDEDVSEVADTAVNLASLRPMFPSLPEEDVRQALMEADGNVEKAIDVLIDLGRGKKKQFKRIRPASQESTSPDVVTQPRKRIRQISSDSGEETSQNASQSTVGYSLESQRSDVTVVYDVDQEELPPPTADQKKKINFLSGCFSNKSKTEIHRTLADLNWNVGDATVTLSSTTTLKSITTENKVRAKAAASLSKTREEDLDDDEDEDYSGGEESDDSIEEEGDSGKSVILKFFEEATLEELMATPGCSKKKSELIVSHRPLKTWENMLETFLTVKGLSYDLISGCREVIKIRQVIVRLMKKCEDIASNMQKVVSDIIHSNTQVDDTTQITIQPKTLNPEIMHQQELNGILADEMGLGKTIQTISFLAHLLEEGEAGPHVIIVPSSTIDNWIRECKVWCPALKIVVYYGSQEERRATRQYIMYNKTEDFNVIITTYNMASGSVEDRTLFKKFEFHYAIFDEGHLLKNMTSIRYQSLMKISAYRRLLLTGTPLQNNLLELMSLLCFVMPDIFMGKTEQLKRMFTMISKTNSDEKRSRYEQDRIAQAKKIMTPFVLRRLKSEVMSQLPKKSEEVIYCDMLPEQATLYNSLVTNFSKQVSEGSTDMTSRAGASMLMQLRKAANHPLLHRSHYTDAKVDRMAKDLCQETSHMERGAIPKFIAEDMREMSDFELNKTCQFYKSHLKKYLLDDSLIRESGKFQELDRLLDDHSKRGHRVLIFSQFTSVLDIMEVFLTQKHIRYTRLDGSTPVPERQRLIDEFNTDTEIFVFLLSTRAGGLGINLTSANVVILHDIDFNPYNDKQAEDRCHRVGQIREVQIVRLISRETVDEGILKCSLEKLKLEKEVISTDGQDDEQGNTKNVASILKQALHVAEKRSAKS</sequence>
<dbReference type="PROSITE" id="PS51194">
    <property type="entry name" value="HELICASE_CTER"/>
    <property type="match status" value="1"/>
</dbReference>
<evidence type="ECO:0000256" key="10">
    <source>
        <dbReference type="SAM" id="MobiDB-lite"/>
    </source>
</evidence>
<evidence type="ECO:0000256" key="9">
    <source>
        <dbReference type="ARBA" id="ARBA00048432"/>
    </source>
</evidence>
<dbReference type="EMBL" id="CP111017">
    <property type="protein sequence ID" value="WAR07391.1"/>
    <property type="molecule type" value="Genomic_DNA"/>
</dbReference>
<dbReference type="Gene3D" id="3.40.50.10810">
    <property type="entry name" value="Tandem AAA-ATPase domain"/>
    <property type="match status" value="1"/>
</dbReference>
<feature type="compositionally biased region" description="Polar residues" evidence="10">
    <location>
        <begin position="213"/>
        <end position="235"/>
    </location>
</feature>
<evidence type="ECO:0000259" key="13">
    <source>
        <dbReference type="PROSITE" id="PS51194"/>
    </source>
</evidence>
<comment type="catalytic activity">
    <reaction evidence="9">
        <text>ATP + H2O = ADP + phosphate + H(+)</text>
        <dbReference type="Rhea" id="RHEA:13065"/>
        <dbReference type="ChEBI" id="CHEBI:15377"/>
        <dbReference type="ChEBI" id="CHEBI:15378"/>
        <dbReference type="ChEBI" id="CHEBI:30616"/>
        <dbReference type="ChEBI" id="CHEBI:43474"/>
        <dbReference type="ChEBI" id="CHEBI:456216"/>
        <dbReference type="EC" id="3.6.4.12"/>
    </reaction>
    <physiologicalReaction direction="left-to-right" evidence="9">
        <dbReference type="Rhea" id="RHEA:13066"/>
    </physiologicalReaction>
</comment>
<organism evidence="14 15">
    <name type="scientific">Mya arenaria</name>
    <name type="common">Soft-shell clam</name>
    <dbReference type="NCBI Taxonomy" id="6604"/>
    <lineage>
        <taxon>Eukaryota</taxon>
        <taxon>Metazoa</taxon>
        <taxon>Spiralia</taxon>
        <taxon>Lophotrochozoa</taxon>
        <taxon>Mollusca</taxon>
        <taxon>Bivalvia</taxon>
        <taxon>Autobranchia</taxon>
        <taxon>Heteroconchia</taxon>
        <taxon>Euheterodonta</taxon>
        <taxon>Imparidentia</taxon>
        <taxon>Neoheterodontei</taxon>
        <taxon>Myida</taxon>
        <taxon>Myoidea</taxon>
        <taxon>Myidae</taxon>
        <taxon>Mya</taxon>
    </lineage>
</organism>
<dbReference type="InterPro" id="IPR027417">
    <property type="entry name" value="P-loop_NTPase"/>
</dbReference>
<dbReference type="PROSITE" id="PS51140">
    <property type="entry name" value="CUE"/>
    <property type="match status" value="1"/>
</dbReference>